<gene>
    <name evidence="1" type="ORF">ENW96_11645</name>
</gene>
<reference evidence="1" key="1">
    <citation type="journal article" date="2020" name="mSystems">
        <title>Genome- and Community-Level Interaction Insights into Carbon Utilization and Element Cycling Functions of Hydrothermarchaeota in Hydrothermal Sediment.</title>
        <authorList>
            <person name="Zhou Z."/>
            <person name="Liu Y."/>
            <person name="Xu W."/>
            <person name="Pan J."/>
            <person name="Luo Z.H."/>
            <person name="Li M."/>
        </authorList>
    </citation>
    <scope>NUCLEOTIDE SEQUENCE [LARGE SCALE GENOMIC DNA]</scope>
    <source>
        <strain evidence="1">SpSt-897</strain>
    </source>
</reference>
<evidence type="ECO:0000313" key="1">
    <source>
        <dbReference type="EMBL" id="HGF35015.1"/>
    </source>
</evidence>
<comment type="caution">
    <text evidence="1">The sequence shown here is derived from an EMBL/GenBank/DDBJ whole genome shotgun (WGS) entry which is preliminary data.</text>
</comment>
<dbReference type="AlphaFoldDB" id="A0A7C3V6E6"/>
<protein>
    <submittedName>
        <fullName evidence="1">Uncharacterized protein</fullName>
    </submittedName>
</protein>
<dbReference type="EMBL" id="DTMF01000285">
    <property type="protein sequence ID" value="HGF35015.1"/>
    <property type="molecule type" value="Genomic_DNA"/>
</dbReference>
<sequence length="81" mass="9163">MNQENQEAIDKLERIKAQMLGLLDEAAEVLISCQGDISHHSFDTWVARIETALTDQSEFCLSCDYTMEDAIKALKCERRAA</sequence>
<accession>A0A7C3V6E6</accession>
<name>A0A7C3V6E6_9BACT</name>
<proteinExistence type="predicted"/>
<organism evidence="1">
    <name type="scientific">Desulfobacca acetoxidans</name>
    <dbReference type="NCBI Taxonomy" id="60893"/>
    <lineage>
        <taxon>Bacteria</taxon>
        <taxon>Pseudomonadati</taxon>
        <taxon>Thermodesulfobacteriota</taxon>
        <taxon>Desulfobaccia</taxon>
        <taxon>Desulfobaccales</taxon>
        <taxon>Desulfobaccaceae</taxon>
        <taxon>Desulfobacca</taxon>
    </lineage>
</organism>